<protein>
    <submittedName>
        <fullName evidence="1">Uncharacterized protein</fullName>
    </submittedName>
</protein>
<accession>A0A2R6XAK1</accession>
<gene>
    <name evidence="1" type="ORF">MARPO_0026s0022</name>
</gene>
<proteinExistence type="predicted"/>
<name>A0A2R6XAK1_MARPO</name>
<dbReference type="Gramene" id="Mp2g13490.1">
    <property type="protein sequence ID" value="Mp2g13490.1.cds1"/>
    <property type="gene ID" value="Mp2g13490"/>
</dbReference>
<organism evidence="1 2">
    <name type="scientific">Marchantia polymorpha</name>
    <name type="common">Common liverwort</name>
    <name type="synonym">Marchantia aquatica</name>
    <dbReference type="NCBI Taxonomy" id="3197"/>
    <lineage>
        <taxon>Eukaryota</taxon>
        <taxon>Viridiplantae</taxon>
        <taxon>Streptophyta</taxon>
        <taxon>Embryophyta</taxon>
        <taxon>Marchantiophyta</taxon>
        <taxon>Marchantiopsida</taxon>
        <taxon>Marchantiidae</taxon>
        <taxon>Marchantiales</taxon>
        <taxon>Marchantiaceae</taxon>
        <taxon>Marchantia</taxon>
    </lineage>
</organism>
<dbReference type="Proteomes" id="UP000244005">
    <property type="component" value="Unassembled WGS sequence"/>
</dbReference>
<sequence length="200" mass="22357">MVDERTVRPGNRPQCRRDVRGDICSRTLLLLLPGVLSLREGPINPLAGEAAKGSHHHYHRHVVVPSTEFSSRFYSSPFTPPSRIVSRMRHGFRQRVLVHHLCLCPSLTTMGPPRLRSWPLNPVAHCDLEFIHSASRASQPSAPRADRFALPKRAYTPSAPGRPLESHCTSCTKFLPLVGLRLCATELLRSMALLFSSSIR</sequence>
<dbReference type="AlphaFoldDB" id="A0A2R6XAK1"/>
<evidence type="ECO:0000313" key="2">
    <source>
        <dbReference type="Proteomes" id="UP000244005"/>
    </source>
</evidence>
<evidence type="ECO:0000313" key="1">
    <source>
        <dbReference type="EMBL" id="PTQ43124.1"/>
    </source>
</evidence>
<reference evidence="2" key="1">
    <citation type="journal article" date="2017" name="Cell">
        <title>Insights into land plant evolution garnered from the Marchantia polymorpha genome.</title>
        <authorList>
            <person name="Bowman J.L."/>
            <person name="Kohchi T."/>
            <person name="Yamato K.T."/>
            <person name="Jenkins J."/>
            <person name="Shu S."/>
            <person name="Ishizaki K."/>
            <person name="Yamaoka S."/>
            <person name="Nishihama R."/>
            <person name="Nakamura Y."/>
            <person name="Berger F."/>
            <person name="Adam C."/>
            <person name="Aki S.S."/>
            <person name="Althoff F."/>
            <person name="Araki T."/>
            <person name="Arteaga-Vazquez M.A."/>
            <person name="Balasubrmanian S."/>
            <person name="Barry K."/>
            <person name="Bauer D."/>
            <person name="Boehm C.R."/>
            <person name="Briginshaw L."/>
            <person name="Caballero-Perez J."/>
            <person name="Catarino B."/>
            <person name="Chen F."/>
            <person name="Chiyoda S."/>
            <person name="Chovatia M."/>
            <person name="Davies K.M."/>
            <person name="Delmans M."/>
            <person name="Demura T."/>
            <person name="Dierschke T."/>
            <person name="Dolan L."/>
            <person name="Dorantes-Acosta A.E."/>
            <person name="Eklund D.M."/>
            <person name="Florent S.N."/>
            <person name="Flores-Sandoval E."/>
            <person name="Fujiyama A."/>
            <person name="Fukuzawa H."/>
            <person name="Galik B."/>
            <person name="Grimanelli D."/>
            <person name="Grimwood J."/>
            <person name="Grossniklaus U."/>
            <person name="Hamada T."/>
            <person name="Haseloff J."/>
            <person name="Hetherington A.J."/>
            <person name="Higo A."/>
            <person name="Hirakawa Y."/>
            <person name="Hundley H.N."/>
            <person name="Ikeda Y."/>
            <person name="Inoue K."/>
            <person name="Inoue S.I."/>
            <person name="Ishida S."/>
            <person name="Jia Q."/>
            <person name="Kakita M."/>
            <person name="Kanazawa T."/>
            <person name="Kawai Y."/>
            <person name="Kawashima T."/>
            <person name="Kennedy M."/>
            <person name="Kinose K."/>
            <person name="Kinoshita T."/>
            <person name="Kohara Y."/>
            <person name="Koide E."/>
            <person name="Komatsu K."/>
            <person name="Kopischke S."/>
            <person name="Kubo M."/>
            <person name="Kyozuka J."/>
            <person name="Lagercrantz U."/>
            <person name="Lin S.S."/>
            <person name="Lindquist E."/>
            <person name="Lipzen A.M."/>
            <person name="Lu C.W."/>
            <person name="De Luna E."/>
            <person name="Martienssen R.A."/>
            <person name="Minamino N."/>
            <person name="Mizutani M."/>
            <person name="Mizutani M."/>
            <person name="Mochizuki N."/>
            <person name="Monte I."/>
            <person name="Mosher R."/>
            <person name="Nagasaki H."/>
            <person name="Nakagami H."/>
            <person name="Naramoto S."/>
            <person name="Nishitani K."/>
            <person name="Ohtani M."/>
            <person name="Okamoto T."/>
            <person name="Okumura M."/>
            <person name="Phillips J."/>
            <person name="Pollak B."/>
            <person name="Reinders A."/>
            <person name="Rovekamp M."/>
            <person name="Sano R."/>
            <person name="Sawa S."/>
            <person name="Schmid M.W."/>
            <person name="Shirakawa M."/>
            <person name="Solano R."/>
            <person name="Spunde A."/>
            <person name="Suetsugu N."/>
            <person name="Sugano S."/>
            <person name="Sugiyama A."/>
            <person name="Sun R."/>
            <person name="Suzuki Y."/>
            <person name="Takenaka M."/>
            <person name="Takezawa D."/>
            <person name="Tomogane H."/>
            <person name="Tsuzuki M."/>
            <person name="Ueda T."/>
            <person name="Umeda M."/>
            <person name="Ward J.M."/>
            <person name="Watanabe Y."/>
            <person name="Yazaki K."/>
            <person name="Yokoyama R."/>
            <person name="Yoshitake Y."/>
            <person name="Yotsui I."/>
            <person name="Zachgo S."/>
            <person name="Schmutz J."/>
        </authorList>
    </citation>
    <scope>NUCLEOTIDE SEQUENCE [LARGE SCALE GENOMIC DNA]</scope>
    <source>
        <strain evidence="2">Tak-1</strain>
    </source>
</reference>
<dbReference type="EMBL" id="KZ772698">
    <property type="protein sequence ID" value="PTQ43124.1"/>
    <property type="molecule type" value="Genomic_DNA"/>
</dbReference>
<keyword evidence="2" id="KW-1185">Reference proteome</keyword>